<sequence>MGEVVKLKTDGLTSLVAGLNDPLRDKMATAFYSGQCLTDLELLNAYRFTWLGRKIVDIPAQDAVRKGRDWQADQKQIGIIEAEEKRLGFWQKLYEVQIKARLWGGAALFIGTGDPDLTEPLDIERIKKGGIKYLTVLNRRDITAGPIEQDVTAEWFGKPSWYEVTGATTFLRIHPSRLCIFVGNAHPDPLLAGVNTGWGDSALDSVITAMKQADSTAANIASLVFEANVDVFKTPDFMSSLADPDYEARIIRRFSLAATMKGINRALVMDASEEYERKTISFSTLPEVMQTFLQMVSGAADIPVTRLLGQSPAGMSATGESDMKNYHDRISSMQNMEITPAIHRLDECLMRSALGARPEEVFYSWAPLEQMSEKQLAEIGKMNAETAKTLVDSGIFMGQELRTVVTTQLVESSFYPGLDQVVADTGDDFDPDLGGEEDDNTDPNSQQTD</sequence>
<dbReference type="InterPro" id="IPR006445">
    <property type="entry name" value="Phage-assoc_HI1409"/>
</dbReference>
<organism evidence="3 4">
    <name type="scientific">Phyllobacterium pellucidum</name>
    <dbReference type="NCBI Taxonomy" id="2740464"/>
    <lineage>
        <taxon>Bacteria</taxon>
        <taxon>Pseudomonadati</taxon>
        <taxon>Pseudomonadota</taxon>
        <taxon>Alphaproteobacteria</taxon>
        <taxon>Hyphomicrobiales</taxon>
        <taxon>Phyllobacteriaceae</taxon>
        <taxon>Phyllobacterium</taxon>
    </lineage>
</organism>
<feature type="region of interest" description="Disordered" evidence="1">
    <location>
        <begin position="420"/>
        <end position="449"/>
    </location>
</feature>
<gene>
    <name evidence="3" type="ORF">HQ945_08440</name>
</gene>
<dbReference type="InterPro" id="IPR024459">
    <property type="entry name" value="Acb1-like_N"/>
</dbReference>
<evidence type="ECO:0000313" key="3">
    <source>
        <dbReference type="EMBL" id="NTS31282.1"/>
    </source>
</evidence>
<dbReference type="RefSeq" id="WP_174207939.1">
    <property type="nucleotide sequence ID" value="NZ_JABUMX010000002.1"/>
</dbReference>
<reference evidence="3 4" key="1">
    <citation type="submission" date="2020-05" db="EMBL/GenBank/DDBJ databases">
        <authorList>
            <person name="Kim M.K."/>
        </authorList>
    </citation>
    <scope>NUCLEOTIDE SEQUENCE [LARGE SCALE GENOMIC DNA]</scope>
    <source>
        <strain evidence="3 4">BT25</strain>
    </source>
</reference>
<evidence type="ECO:0000259" key="2">
    <source>
        <dbReference type="Pfam" id="PF06381"/>
    </source>
</evidence>
<evidence type="ECO:0000313" key="4">
    <source>
        <dbReference type="Proteomes" id="UP000550508"/>
    </source>
</evidence>
<keyword evidence="4" id="KW-1185">Reference proteome</keyword>
<dbReference type="AlphaFoldDB" id="A0A849VN03"/>
<evidence type="ECO:0000256" key="1">
    <source>
        <dbReference type="SAM" id="MobiDB-lite"/>
    </source>
</evidence>
<dbReference type="Pfam" id="PF06381">
    <property type="entry name" value="Phage_portal_3"/>
    <property type="match status" value="1"/>
</dbReference>
<feature type="compositionally biased region" description="Acidic residues" evidence="1">
    <location>
        <begin position="425"/>
        <end position="441"/>
    </location>
</feature>
<proteinExistence type="predicted"/>
<dbReference type="Proteomes" id="UP000550508">
    <property type="component" value="Unassembled WGS sequence"/>
</dbReference>
<accession>A0A849VN03</accession>
<name>A0A849VN03_9HYPH</name>
<protein>
    <submittedName>
        <fullName evidence="3">DUF1073 domain-containing protein</fullName>
    </submittedName>
</protein>
<dbReference type="NCBIfam" id="TIGR01555">
    <property type="entry name" value="phge_rel_HI1409"/>
    <property type="match status" value="1"/>
</dbReference>
<comment type="caution">
    <text evidence="3">The sequence shown here is derived from an EMBL/GenBank/DDBJ whole genome shotgun (WGS) entry which is preliminary data.</text>
</comment>
<feature type="domain" description="Anti-CBASS protein Acb1-like N-terminal" evidence="2">
    <location>
        <begin position="41"/>
        <end position="388"/>
    </location>
</feature>
<dbReference type="EMBL" id="JABUMX010000002">
    <property type="protein sequence ID" value="NTS31282.1"/>
    <property type="molecule type" value="Genomic_DNA"/>
</dbReference>